<accession>A0ABT6YV63</accession>
<keyword evidence="1" id="KW-0732">Signal</keyword>
<protein>
    <submittedName>
        <fullName evidence="3">YceI family protein</fullName>
    </submittedName>
</protein>
<feature type="chain" id="PRO_5045251282" evidence="1">
    <location>
        <begin position="21"/>
        <end position="182"/>
    </location>
</feature>
<dbReference type="PANTHER" id="PTHR34406">
    <property type="entry name" value="PROTEIN YCEI"/>
    <property type="match status" value="1"/>
</dbReference>
<comment type="caution">
    <text evidence="3">The sequence shown here is derived from an EMBL/GenBank/DDBJ whole genome shotgun (WGS) entry which is preliminary data.</text>
</comment>
<dbReference type="Pfam" id="PF04264">
    <property type="entry name" value="YceI"/>
    <property type="match status" value="1"/>
</dbReference>
<dbReference type="Gene3D" id="2.40.128.110">
    <property type="entry name" value="Lipid/polyisoprenoid-binding, YceI-like"/>
    <property type="match status" value="1"/>
</dbReference>
<feature type="signal peptide" evidence="1">
    <location>
        <begin position="1"/>
        <end position="20"/>
    </location>
</feature>
<evidence type="ECO:0000313" key="4">
    <source>
        <dbReference type="Proteomes" id="UP001236569"/>
    </source>
</evidence>
<dbReference type="EMBL" id="JASHID010000033">
    <property type="protein sequence ID" value="MDI9867497.1"/>
    <property type="molecule type" value="Genomic_DNA"/>
</dbReference>
<feature type="domain" description="Lipid/polyisoprenoid-binding YceI-like" evidence="2">
    <location>
        <begin position="44"/>
        <end position="172"/>
    </location>
</feature>
<sequence>MRIIIFMSLCLIGLLSKAQAQVYMTTTGLTQIFSETPMENISADNKVVSAALNTVTKEVAVRIQVIGFKFPNKLMEEHFNENYMETAKFPTSSFKGKIIDAIDFQKNGTYEVNIKGVLEIHGVKQEKTVKAKLQIGLGKIIIDAPFDVKLADFKVDVPKLVFEKIAEVISVKNHFILLPKIQ</sequence>
<organism evidence="3 4">
    <name type="scientific">Flectobacillus longus</name>
    <dbReference type="NCBI Taxonomy" id="2984207"/>
    <lineage>
        <taxon>Bacteria</taxon>
        <taxon>Pseudomonadati</taxon>
        <taxon>Bacteroidota</taxon>
        <taxon>Cytophagia</taxon>
        <taxon>Cytophagales</taxon>
        <taxon>Flectobacillaceae</taxon>
        <taxon>Flectobacillus</taxon>
    </lineage>
</organism>
<dbReference type="SUPFAM" id="SSF101874">
    <property type="entry name" value="YceI-like"/>
    <property type="match status" value="1"/>
</dbReference>
<dbReference type="PANTHER" id="PTHR34406:SF1">
    <property type="entry name" value="PROTEIN YCEI"/>
    <property type="match status" value="1"/>
</dbReference>
<evidence type="ECO:0000256" key="1">
    <source>
        <dbReference type="SAM" id="SignalP"/>
    </source>
</evidence>
<evidence type="ECO:0000313" key="3">
    <source>
        <dbReference type="EMBL" id="MDI9867497.1"/>
    </source>
</evidence>
<evidence type="ECO:0000259" key="2">
    <source>
        <dbReference type="Pfam" id="PF04264"/>
    </source>
</evidence>
<dbReference type="RefSeq" id="WP_283372130.1">
    <property type="nucleotide sequence ID" value="NZ_JASHID010000033.1"/>
</dbReference>
<keyword evidence="4" id="KW-1185">Reference proteome</keyword>
<dbReference type="Proteomes" id="UP001236569">
    <property type="component" value="Unassembled WGS sequence"/>
</dbReference>
<proteinExistence type="predicted"/>
<dbReference type="InterPro" id="IPR007372">
    <property type="entry name" value="Lipid/polyisoprenoid-bd_YceI"/>
</dbReference>
<gene>
    <name evidence="3" type="ORF">QM480_24345</name>
</gene>
<reference evidence="3 4" key="1">
    <citation type="submission" date="2023-05" db="EMBL/GenBank/DDBJ databases">
        <title>Novel species of genus Flectobacillus isolated from stream in China.</title>
        <authorList>
            <person name="Lu H."/>
        </authorList>
    </citation>
    <scope>NUCLEOTIDE SEQUENCE [LARGE SCALE GENOMIC DNA]</scope>
    <source>
        <strain evidence="3 4">DC10W</strain>
    </source>
</reference>
<dbReference type="InterPro" id="IPR036761">
    <property type="entry name" value="TTHA0802/YceI-like_sf"/>
</dbReference>
<name>A0ABT6YV63_9BACT</name>